<comment type="caution">
    <text evidence="1">The sequence shown here is derived from an EMBL/GenBank/DDBJ whole genome shotgun (WGS) entry which is preliminary data.</text>
</comment>
<proteinExistence type="predicted"/>
<accession>A0AAN8G4J8</accession>
<evidence type="ECO:0000313" key="1">
    <source>
        <dbReference type="EMBL" id="KAK5980683.1"/>
    </source>
</evidence>
<dbReference type="Proteomes" id="UP001331761">
    <property type="component" value="Unassembled WGS sequence"/>
</dbReference>
<dbReference type="AlphaFoldDB" id="A0AAN8G4J8"/>
<protein>
    <submittedName>
        <fullName evidence="1">Uncharacterized protein</fullName>
    </submittedName>
</protein>
<organism evidence="1 2">
    <name type="scientific">Trichostrongylus colubriformis</name>
    <name type="common">Black scour worm</name>
    <dbReference type="NCBI Taxonomy" id="6319"/>
    <lineage>
        <taxon>Eukaryota</taxon>
        <taxon>Metazoa</taxon>
        <taxon>Ecdysozoa</taxon>
        <taxon>Nematoda</taxon>
        <taxon>Chromadorea</taxon>
        <taxon>Rhabditida</taxon>
        <taxon>Rhabditina</taxon>
        <taxon>Rhabditomorpha</taxon>
        <taxon>Strongyloidea</taxon>
        <taxon>Trichostrongylidae</taxon>
        <taxon>Trichostrongylus</taxon>
    </lineage>
</organism>
<name>A0AAN8G4J8_TRICO</name>
<keyword evidence="2" id="KW-1185">Reference proteome</keyword>
<gene>
    <name evidence="1" type="ORF">GCK32_018081</name>
</gene>
<sequence length="145" mass="17028">MNDNVPYERCCVFCVHSPKEATAIVVQEVLFCQNEAKLCSYFRPVTVVSTMDMTFVDTSFPTAAAVTRRRARSLPVRRKECSQFVRFRSLRDSKPERRDRRRPFRVEVVSIASSAESKLRRRRTMRERARQRLENQARTLDIPRG</sequence>
<dbReference type="EMBL" id="WIXE01007134">
    <property type="protein sequence ID" value="KAK5980683.1"/>
    <property type="molecule type" value="Genomic_DNA"/>
</dbReference>
<evidence type="ECO:0000313" key="2">
    <source>
        <dbReference type="Proteomes" id="UP001331761"/>
    </source>
</evidence>
<reference evidence="1 2" key="1">
    <citation type="submission" date="2019-10" db="EMBL/GenBank/DDBJ databases">
        <title>Assembly and Annotation for the nematode Trichostrongylus colubriformis.</title>
        <authorList>
            <person name="Martin J."/>
        </authorList>
    </citation>
    <scope>NUCLEOTIDE SEQUENCE [LARGE SCALE GENOMIC DNA]</scope>
    <source>
        <strain evidence="1">G859</strain>
        <tissue evidence="1">Whole worm</tissue>
    </source>
</reference>